<keyword evidence="1" id="KW-1185">Reference proteome</keyword>
<evidence type="ECO:0000313" key="1">
    <source>
        <dbReference type="Proteomes" id="UP000095283"/>
    </source>
</evidence>
<dbReference type="AlphaFoldDB" id="A0A1I7WE91"/>
<dbReference type="Proteomes" id="UP000095283">
    <property type="component" value="Unplaced"/>
</dbReference>
<protein>
    <submittedName>
        <fullName evidence="2">Lipoyl-binding domain-containing protein</fullName>
    </submittedName>
</protein>
<proteinExistence type="predicted"/>
<dbReference type="WBParaSite" id="Hba_03254">
    <property type="protein sequence ID" value="Hba_03254"/>
    <property type="gene ID" value="Hba_03254"/>
</dbReference>
<sequence length="104" mass="11838">MVQPGQVLSPQLVGHESLVMKVIPASQLTNIEEIMAKNYNKGELRKEAEIYQNPKYVAVIDEISNQRVKRQGPLCSSYPKLDDEYIAASFYFENAFLIQLSIFV</sequence>
<accession>A0A1I7WE91</accession>
<reference evidence="2" key="1">
    <citation type="submission" date="2016-11" db="UniProtKB">
        <authorList>
            <consortium name="WormBaseParasite"/>
        </authorList>
    </citation>
    <scope>IDENTIFICATION</scope>
</reference>
<name>A0A1I7WE91_HETBA</name>
<evidence type="ECO:0000313" key="2">
    <source>
        <dbReference type="WBParaSite" id="Hba_03254"/>
    </source>
</evidence>
<organism evidence="1 2">
    <name type="scientific">Heterorhabditis bacteriophora</name>
    <name type="common">Entomopathogenic nematode worm</name>
    <dbReference type="NCBI Taxonomy" id="37862"/>
    <lineage>
        <taxon>Eukaryota</taxon>
        <taxon>Metazoa</taxon>
        <taxon>Ecdysozoa</taxon>
        <taxon>Nematoda</taxon>
        <taxon>Chromadorea</taxon>
        <taxon>Rhabditida</taxon>
        <taxon>Rhabditina</taxon>
        <taxon>Rhabditomorpha</taxon>
        <taxon>Strongyloidea</taxon>
        <taxon>Heterorhabditidae</taxon>
        <taxon>Heterorhabditis</taxon>
    </lineage>
</organism>